<evidence type="ECO:0000259" key="2">
    <source>
        <dbReference type="Pfam" id="PF01048"/>
    </source>
</evidence>
<evidence type="ECO:0000256" key="1">
    <source>
        <dbReference type="SAM" id="MobiDB-lite"/>
    </source>
</evidence>
<dbReference type="GO" id="GO:0004731">
    <property type="term" value="F:purine-nucleoside phosphorylase activity"/>
    <property type="evidence" value="ECO:0007669"/>
    <property type="project" value="TreeGrafter"/>
</dbReference>
<dbReference type="GeneID" id="68615349"/>
<sequence length="260" mass="29138">MTFPNLPGKLDAEPLITPQEHSEYRQSKTDSTMEQPPEAVILCYSRGLMDYFVETYDGEEVGHYYGSLYVFDDTQRSVGVLGRFGIGAPTTAMLMEELIVDGVEAFLSIGIAGSLDDSIEMGEFVVCDEAIRDEGTSHHYVESERYARASESLTAQTRELLRERDEPFHVGPSWTTDAIYRETKLEIERYAEDGVLTVEMEASAVFAVADHRGVEAGSMFVISDYLGPSEWEPKFHMTEADMHRLGDTARDVLTTYLSRG</sequence>
<dbReference type="AlphaFoldDB" id="A0AAV3UCB5"/>
<dbReference type="CDD" id="cd09007">
    <property type="entry name" value="NP-I_spr0068"/>
    <property type="match status" value="1"/>
</dbReference>
<evidence type="ECO:0000313" key="4">
    <source>
        <dbReference type="Proteomes" id="UP001501729"/>
    </source>
</evidence>
<dbReference type="PANTHER" id="PTHR43691:SF11">
    <property type="entry name" value="FI09636P-RELATED"/>
    <property type="match status" value="1"/>
</dbReference>
<dbReference type="Gene3D" id="3.40.50.1580">
    <property type="entry name" value="Nucleoside phosphorylase domain"/>
    <property type="match status" value="1"/>
</dbReference>
<dbReference type="InterPro" id="IPR000845">
    <property type="entry name" value="Nucleoside_phosphorylase_d"/>
</dbReference>
<dbReference type="GO" id="GO:0005829">
    <property type="term" value="C:cytosol"/>
    <property type="evidence" value="ECO:0007669"/>
    <property type="project" value="TreeGrafter"/>
</dbReference>
<dbReference type="SUPFAM" id="SSF53167">
    <property type="entry name" value="Purine and uridine phosphorylases"/>
    <property type="match status" value="1"/>
</dbReference>
<dbReference type="GO" id="GO:0006152">
    <property type="term" value="P:purine nucleoside catabolic process"/>
    <property type="evidence" value="ECO:0007669"/>
    <property type="project" value="TreeGrafter"/>
</dbReference>
<evidence type="ECO:0000313" key="3">
    <source>
        <dbReference type="EMBL" id="GAA5042802.1"/>
    </source>
</evidence>
<accession>A0AAV3UCB5</accession>
<protein>
    <submittedName>
        <fullName evidence="3">Nucleoside phosphorylase</fullName>
    </submittedName>
</protein>
<dbReference type="RefSeq" id="WP_227775455.1">
    <property type="nucleotide sequence ID" value="NZ_BAABKX010000001.1"/>
</dbReference>
<proteinExistence type="predicted"/>
<gene>
    <name evidence="3" type="ORF">GCM10025751_06580</name>
</gene>
<feature type="region of interest" description="Disordered" evidence="1">
    <location>
        <begin position="1"/>
        <end position="35"/>
    </location>
</feature>
<reference evidence="3 4" key="1">
    <citation type="journal article" date="2019" name="Int. J. Syst. Evol. Microbiol.">
        <title>The Global Catalogue of Microorganisms (GCM) 10K type strain sequencing project: providing services to taxonomists for standard genome sequencing and annotation.</title>
        <authorList>
            <consortium name="The Broad Institute Genomics Platform"/>
            <consortium name="The Broad Institute Genome Sequencing Center for Infectious Disease"/>
            <person name="Wu L."/>
            <person name="Ma J."/>
        </authorList>
    </citation>
    <scope>NUCLEOTIDE SEQUENCE [LARGE SCALE GENOMIC DNA]</scope>
    <source>
        <strain evidence="3 4">JCM 17504</strain>
    </source>
</reference>
<dbReference type="InterPro" id="IPR035994">
    <property type="entry name" value="Nucleoside_phosphorylase_sf"/>
</dbReference>
<dbReference type="EMBL" id="BAABKX010000001">
    <property type="protein sequence ID" value="GAA5042802.1"/>
    <property type="molecule type" value="Genomic_DNA"/>
</dbReference>
<feature type="domain" description="Nucleoside phosphorylase" evidence="2">
    <location>
        <begin position="40"/>
        <end position="257"/>
    </location>
</feature>
<organism evidence="3 4">
    <name type="scientific">Haladaptatus pallidirubidus</name>
    <dbReference type="NCBI Taxonomy" id="1008152"/>
    <lineage>
        <taxon>Archaea</taxon>
        <taxon>Methanobacteriati</taxon>
        <taxon>Methanobacteriota</taxon>
        <taxon>Stenosarchaea group</taxon>
        <taxon>Halobacteria</taxon>
        <taxon>Halobacteriales</taxon>
        <taxon>Haladaptataceae</taxon>
        <taxon>Haladaptatus</taxon>
    </lineage>
</organism>
<comment type="caution">
    <text evidence="3">The sequence shown here is derived from an EMBL/GenBank/DDBJ whole genome shotgun (WGS) entry which is preliminary data.</text>
</comment>
<keyword evidence="4" id="KW-1185">Reference proteome</keyword>
<dbReference type="Proteomes" id="UP001501729">
    <property type="component" value="Unassembled WGS sequence"/>
</dbReference>
<name>A0AAV3UCB5_9EURY</name>
<dbReference type="Pfam" id="PF01048">
    <property type="entry name" value="PNP_UDP_1"/>
    <property type="match status" value="1"/>
</dbReference>
<dbReference type="PANTHER" id="PTHR43691">
    <property type="entry name" value="URIDINE PHOSPHORYLASE"/>
    <property type="match status" value="1"/>
</dbReference>